<dbReference type="InterPro" id="IPR050631">
    <property type="entry name" value="PheA/TfdB_FAD_monoxygenase"/>
</dbReference>
<organism evidence="3 4">
    <name type="scientific">Neobacillus bataviensis</name>
    <dbReference type="NCBI Taxonomy" id="220685"/>
    <lineage>
        <taxon>Bacteria</taxon>
        <taxon>Bacillati</taxon>
        <taxon>Bacillota</taxon>
        <taxon>Bacilli</taxon>
        <taxon>Bacillales</taxon>
        <taxon>Bacillaceae</taxon>
        <taxon>Neobacillus</taxon>
    </lineage>
</organism>
<protein>
    <submittedName>
        <fullName evidence="3">2-polyprenyl-6-methoxyphenol hydroxylase-like FAD-dependent oxidoreductase</fullName>
    </submittedName>
</protein>
<dbReference type="PANTHER" id="PTHR43476:SF5">
    <property type="entry name" value="FAD-DEPENDENT MONOOXYGENASE"/>
    <property type="match status" value="1"/>
</dbReference>
<dbReference type="PRINTS" id="PR00420">
    <property type="entry name" value="RNGMNOXGNASE"/>
</dbReference>
<evidence type="ECO:0000313" key="3">
    <source>
        <dbReference type="EMBL" id="TWE05111.1"/>
    </source>
</evidence>
<sequence length="369" mass="40954">MKLEADVCIVGGGPGGALLGYLLAKKGITTIVLERHTGIDKEFRGEHLNQDGERVLKKYNLYNKVQDAGLLLMERIEYWQHGHVIKTVTPAAGEEHVGIHVPQKNLLSVLIRESKTYQNYKLLMGTKVTELSFNNNGDVTGLKATKGDQEVTIKSKIVVGADGRFSTVRRLAEIPFSTIKHGYDLLWAKIPSPEGWEPTIKNALIGGKQLALFTQQGGFIQIGWNIEEDSYPVLKKESFAPFIEQVIEAFPELTETVHQHIQSWNDFILLKVQSSQSPVWAKDGVVIMGDAAHTMSPTGAFGINCAILDADALADIIEEALDKNDRSAAQLRKLEDARRADAEKLQMQQLIKERTYQDNFKIPALPTGV</sequence>
<keyword evidence="4" id="KW-1185">Reference proteome</keyword>
<dbReference type="Pfam" id="PF01494">
    <property type="entry name" value="FAD_binding_3"/>
    <property type="match status" value="1"/>
</dbReference>
<dbReference type="InterPro" id="IPR002938">
    <property type="entry name" value="FAD-bd"/>
</dbReference>
<proteinExistence type="predicted"/>
<dbReference type="EMBL" id="VIVN01000003">
    <property type="protein sequence ID" value="TWE05111.1"/>
    <property type="molecule type" value="Genomic_DNA"/>
</dbReference>
<dbReference type="InterPro" id="IPR036188">
    <property type="entry name" value="FAD/NAD-bd_sf"/>
</dbReference>
<evidence type="ECO:0000256" key="1">
    <source>
        <dbReference type="ARBA" id="ARBA00023002"/>
    </source>
</evidence>
<name>A0A561DP12_9BACI</name>
<feature type="domain" description="FAD-binding" evidence="2">
    <location>
        <begin position="4"/>
        <end position="345"/>
    </location>
</feature>
<dbReference type="AlphaFoldDB" id="A0A561DP12"/>
<dbReference type="GO" id="GO:0016491">
    <property type="term" value="F:oxidoreductase activity"/>
    <property type="evidence" value="ECO:0007669"/>
    <property type="project" value="UniProtKB-KW"/>
</dbReference>
<gene>
    <name evidence="3" type="ORF">FB550_103287</name>
</gene>
<evidence type="ECO:0000259" key="2">
    <source>
        <dbReference type="Pfam" id="PF01494"/>
    </source>
</evidence>
<evidence type="ECO:0000313" key="4">
    <source>
        <dbReference type="Proteomes" id="UP000319671"/>
    </source>
</evidence>
<dbReference type="RefSeq" id="WP_144563671.1">
    <property type="nucleotide sequence ID" value="NZ_VIVN01000003.1"/>
</dbReference>
<keyword evidence="1" id="KW-0560">Oxidoreductase</keyword>
<dbReference type="SUPFAM" id="SSF51905">
    <property type="entry name" value="FAD/NAD(P)-binding domain"/>
    <property type="match status" value="1"/>
</dbReference>
<dbReference type="Gene3D" id="3.50.50.60">
    <property type="entry name" value="FAD/NAD(P)-binding domain"/>
    <property type="match status" value="2"/>
</dbReference>
<dbReference type="GO" id="GO:0071949">
    <property type="term" value="F:FAD binding"/>
    <property type="evidence" value="ECO:0007669"/>
    <property type="project" value="InterPro"/>
</dbReference>
<dbReference type="Proteomes" id="UP000319671">
    <property type="component" value="Unassembled WGS sequence"/>
</dbReference>
<dbReference type="PANTHER" id="PTHR43476">
    <property type="entry name" value="3-(3-HYDROXY-PHENYL)PROPIONATE/3-HYDROXYCINNAMIC ACID HYDROXYLASE"/>
    <property type="match status" value="1"/>
</dbReference>
<comment type="caution">
    <text evidence="3">The sequence shown here is derived from an EMBL/GenBank/DDBJ whole genome shotgun (WGS) entry which is preliminary data.</text>
</comment>
<reference evidence="3 4" key="1">
    <citation type="submission" date="2019-06" db="EMBL/GenBank/DDBJ databases">
        <title>Sorghum-associated microbial communities from plants grown in Nebraska, USA.</title>
        <authorList>
            <person name="Schachtman D."/>
        </authorList>
    </citation>
    <scope>NUCLEOTIDE SEQUENCE [LARGE SCALE GENOMIC DNA]</scope>
    <source>
        <strain evidence="3 4">2482</strain>
    </source>
</reference>
<accession>A0A561DP12</accession>